<dbReference type="EMBL" id="SPUH01000001">
    <property type="protein sequence ID" value="TKS55045.1"/>
    <property type="molecule type" value="Genomic_DNA"/>
</dbReference>
<accession>A0A4Z1R8W6</accession>
<dbReference type="RefSeq" id="WP_134674401.1">
    <property type="nucleotide sequence ID" value="NZ_SPUH01000001.1"/>
</dbReference>
<dbReference type="SUPFAM" id="SSF88723">
    <property type="entry name" value="PIN domain-like"/>
    <property type="match status" value="1"/>
</dbReference>
<dbReference type="AlphaFoldDB" id="A0A4Z1R8W6"/>
<sequence>MTLVLLDTNAYLRLAKRVRPMLGVAFGTKEYVLTVLKDVEEEVHRNPNLRFLFPWFDEQVLADERLAARVRLTQEQKASIDAAASVLRASVLTDPMRFMAGGGSPPSPVDCRVLAHGFVRGCLVTTDDLSMHKLAGEFDIRVWHGYELLKALLNAKAVDSVLVKEIFDALEANGDLPASWRAARHIKFPKIFGAAKK</sequence>
<reference evidence="1 2" key="1">
    <citation type="submission" date="2019-01" db="EMBL/GenBank/DDBJ databases">
        <authorList>
            <person name="Zhang S."/>
        </authorList>
    </citation>
    <scope>NUCLEOTIDE SEQUENCE [LARGE SCALE GENOMIC DNA]</scope>
    <source>
        <strain evidence="1 2">1626</strain>
    </source>
</reference>
<evidence type="ECO:0000313" key="2">
    <source>
        <dbReference type="Proteomes" id="UP000298681"/>
    </source>
</evidence>
<proteinExistence type="predicted"/>
<organism evidence="1 2">
    <name type="scientific">Luteimonas yindakuii</name>
    <dbReference type="NCBI Taxonomy" id="2565782"/>
    <lineage>
        <taxon>Bacteria</taxon>
        <taxon>Pseudomonadati</taxon>
        <taxon>Pseudomonadota</taxon>
        <taxon>Gammaproteobacteria</taxon>
        <taxon>Lysobacterales</taxon>
        <taxon>Lysobacteraceae</taxon>
        <taxon>Luteimonas</taxon>
    </lineage>
</organism>
<gene>
    <name evidence="1" type="ORF">E4582_09920</name>
</gene>
<evidence type="ECO:0000313" key="1">
    <source>
        <dbReference type="EMBL" id="TKS55045.1"/>
    </source>
</evidence>
<dbReference type="Proteomes" id="UP000298681">
    <property type="component" value="Unassembled WGS sequence"/>
</dbReference>
<dbReference type="InterPro" id="IPR029060">
    <property type="entry name" value="PIN-like_dom_sf"/>
</dbReference>
<keyword evidence="2" id="KW-1185">Reference proteome</keyword>
<evidence type="ECO:0008006" key="3">
    <source>
        <dbReference type="Google" id="ProtNLM"/>
    </source>
</evidence>
<name>A0A4Z1R8W6_9GAMM</name>
<comment type="caution">
    <text evidence="1">The sequence shown here is derived from an EMBL/GenBank/DDBJ whole genome shotgun (WGS) entry which is preliminary data.</text>
</comment>
<protein>
    <recommendedName>
        <fullName evidence="3">PIN domain-containing protein</fullName>
    </recommendedName>
</protein>